<dbReference type="Proteomes" id="UP000823941">
    <property type="component" value="Chromosome 23"/>
</dbReference>
<evidence type="ECO:0000256" key="11">
    <source>
        <dbReference type="RuleBase" id="RU361235"/>
    </source>
</evidence>
<keyword evidence="4 10" id="KW-0863">Zinc-finger</keyword>
<comment type="similarity">
    <text evidence="1 11">Belongs to the type-B carboxylesterase/lipase family.</text>
</comment>
<protein>
    <recommendedName>
        <fullName evidence="11">Carboxylic ester hydrolase</fullName>
        <ecNumber evidence="11">3.1.1.-</ecNumber>
    </recommendedName>
</protein>
<evidence type="ECO:0000256" key="5">
    <source>
        <dbReference type="ARBA" id="ARBA00022801"/>
    </source>
</evidence>
<dbReference type="PROSITE" id="PS00122">
    <property type="entry name" value="CARBOXYLESTERASE_B_1"/>
    <property type="match status" value="1"/>
</dbReference>
<dbReference type="EMBL" id="JAHIBW010000023">
    <property type="protein sequence ID" value="KAG7299252.1"/>
    <property type="molecule type" value="Genomic_DNA"/>
</dbReference>
<proteinExistence type="inferred from homology"/>
<accession>A0ABQ7Q206</accession>
<dbReference type="SMART" id="SM00692">
    <property type="entry name" value="DM3"/>
    <property type="match status" value="1"/>
</dbReference>
<keyword evidence="6" id="KW-0862">Zinc</keyword>
<dbReference type="Pfam" id="PF00135">
    <property type="entry name" value="COesterase"/>
    <property type="match status" value="1"/>
</dbReference>
<dbReference type="SMART" id="SM00980">
    <property type="entry name" value="THAP"/>
    <property type="match status" value="1"/>
</dbReference>
<evidence type="ECO:0000256" key="2">
    <source>
        <dbReference type="ARBA" id="ARBA00022487"/>
    </source>
</evidence>
<dbReference type="InterPro" id="IPR006612">
    <property type="entry name" value="THAP_Znf"/>
</dbReference>
<feature type="domain" description="THAP-type" evidence="13">
    <location>
        <begin position="1"/>
        <end position="80"/>
    </location>
</feature>
<keyword evidence="8" id="KW-1015">Disulfide bond</keyword>
<name>A0ABQ7Q206_PLUXY</name>
<keyword evidence="2" id="KW-0719">Serine esterase</keyword>
<gene>
    <name evidence="14" type="ORF">JYU34_017810</name>
</gene>
<dbReference type="EC" id="3.1.1.-" evidence="11"/>
<evidence type="ECO:0000256" key="3">
    <source>
        <dbReference type="ARBA" id="ARBA00022723"/>
    </source>
</evidence>
<evidence type="ECO:0000256" key="4">
    <source>
        <dbReference type="ARBA" id="ARBA00022771"/>
    </source>
</evidence>
<organism evidence="14 15">
    <name type="scientific">Plutella xylostella</name>
    <name type="common">Diamondback moth</name>
    <name type="synonym">Plutella maculipennis</name>
    <dbReference type="NCBI Taxonomy" id="51655"/>
    <lineage>
        <taxon>Eukaryota</taxon>
        <taxon>Metazoa</taxon>
        <taxon>Ecdysozoa</taxon>
        <taxon>Arthropoda</taxon>
        <taxon>Hexapoda</taxon>
        <taxon>Insecta</taxon>
        <taxon>Pterygota</taxon>
        <taxon>Neoptera</taxon>
        <taxon>Endopterygota</taxon>
        <taxon>Lepidoptera</taxon>
        <taxon>Glossata</taxon>
        <taxon>Ditrysia</taxon>
        <taxon>Yponomeutoidea</taxon>
        <taxon>Plutellidae</taxon>
        <taxon>Plutella</taxon>
    </lineage>
</organism>
<keyword evidence="9" id="KW-0325">Glycoprotein</keyword>
<keyword evidence="15" id="KW-1185">Reference proteome</keyword>
<evidence type="ECO:0000313" key="14">
    <source>
        <dbReference type="EMBL" id="KAG7299252.1"/>
    </source>
</evidence>
<evidence type="ECO:0000256" key="8">
    <source>
        <dbReference type="ARBA" id="ARBA00023157"/>
    </source>
</evidence>
<evidence type="ECO:0000259" key="13">
    <source>
        <dbReference type="PROSITE" id="PS50950"/>
    </source>
</evidence>
<dbReference type="Gene3D" id="3.40.50.1820">
    <property type="entry name" value="alpha/beta hydrolase"/>
    <property type="match status" value="1"/>
</dbReference>
<dbReference type="Pfam" id="PF05485">
    <property type="entry name" value="THAP"/>
    <property type="match status" value="1"/>
</dbReference>
<feature type="coiled-coil region" evidence="12">
    <location>
        <begin position="120"/>
        <end position="152"/>
    </location>
</feature>
<evidence type="ECO:0000313" key="15">
    <source>
        <dbReference type="Proteomes" id="UP000823941"/>
    </source>
</evidence>
<evidence type="ECO:0000256" key="10">
    <source>
        <dbReference type="PROSITE-ProRule" id="PRU00309"/>
    </source>
</evidence>
<keyword evidence="5 11" id="KW-0378">Hydrolase</keyword>
<evidence type="ECO:0000256" key="1">
    <source>
        <dbReference type="ARBA" id="ARBA00005964"/>
    </source>
</evidence>
<dbReference type="InterPro" id="IPR002018">
    <property type="entry name" value="CarbesteraseB"/>
</dbReference>
<dbReference type="InterPro" id="IPR029058">
    <property type="entry name" value="AB_hydrolase_fold"/>
</dbReference>
<keyword evidence="7 10" id="KW-0238">DNA-binding</keyword>
<sequence>MFHFKMFSPFHTSLTIIMFTHLFRFPKEQQTLKKWIEATGRTNWEPNKNSRLCSAHFEAESFNRTKKITYLNPLACPTKSIHNMNVLKRNMIPSNEDNIDMTASQAKKIMLISTTTNDTLEGLEIQKLKIENNKLKSENQKLENKNRYMARVQTAQGWLQGEELEQVGGDGSYFSFKGVPYAAPPVGKLRFKAPQPPLPWDGVRKATEHGPVCPQNDIFTNTLLPGSEDCLYLNVYTKNLKPKQPLAVMVFIHGGGYKSGSGNEEHYGPDFLVQHDVVLVTINYRLEALGFLCLDTEDVPGNAGLKDQVAALKWVNQNIANFGGDPNNVTIFGESAGGASTALHVLSPMSRGLFKRAIPMSGVPLCDGSRPYEPRRRAFVLGKDLGHHTTDANELLDFLQSVPVEKLVDVAPAVYGTELVINNIVKMFPFTPVVEKDFGKDHFLTEDPEKLLQEGKVNEVDVMIGYTNEESLVAIGHFEAMMKHFDKYAEMWVPRELLLKVTPDKMLQISDKIRQHYIGDEILGYNNIRGFLSFVTNSCFTYNINRYASQLPKVGNAKRYFYRFSCESERNIYGNQGKPFGITGAAHLDDLVYLFDPKHAKLPIDKTAKSYKLVNFVCTLFANFAKYGNPTPTPVHGVTWPQYDRGARLYADIGDALTVGARLDGDVLEFWQAIYDDVNK</sequence>
<evidence type="ECO:0000256" key="6">
    <source>
        <dbReference type="ARBA" id="ARBA00022833"/>
    </source>
</evidence>
<evidence type="ECO:0000256" key="9">
    <source>
        <dbReference type="ARBA" id="ARBA00023180"/>
    </source>
</evidence>
<dbReference type="CDD" id="cd00312">
    <property type="entry name" value="Esterase_lipase"/>
    <property type="match status" value="1"/>
</dbReference>
<dbReference type="SUPFAM" id="SSF57716">
    <property type="entry name" value="Glucocorticoid receptor-like (DNA-binding domain)"/>
    <property type="match status" value="1"/>
</dbReference>
<keyword evidence="12" id="KW-0175">Coiled coil</keyword>
<keyword evidence="3" id="KW-0479">Metal-binding</keyword>
<dbReference type="SUPFAM" id="SSF53474">
    <property type="entry name" value="alpha/beta-Hydrolases"/>
    <property type="match status" value="1"/>
</dbReference>
<dbReference type="PANTHER" id="PTHR43142:SF1">
    <property type="entry name" value="CARBOXYLIC ESTER HYDROLASE"/>
    <property type="match status" value="1"/>
</dbReference>
<dbReference type="Gene3D" id="6.20.210.20">
    <property type="entry name" value="THAP domain"/>
    <property type="match status" value="1"/>
</dbReference>
<dbReference type="PROSITE" id="PS50950">
    <property type="entry name" value="ZF_THAP"/>
    <property type="match status" value="1"/>
</dbReference>
<comment type="caution">
    <text evidence="14">The sequence shown here is derived from an EMBL/GenBank/DDBJ whole genome shotgun (WGS) entry which is preliminary data.</text>
</comment>
<dbReference type="PANTHER" id="PTHR43142">
    <property type="entry name" value="CARBOXYLIC ESTER HYDROLASE"/>
    <property type="match status" value="1"/>
</dbReference>
<evidence type="ECO:0000256" key="7">
    <source>
        <dbReference type="ARBA" id="ARBA00023125"/>
    </source>
</evidence>
<evidence type="ECO:0000256" key="12">
    <source>
        <dbReference type="SAM" id="Coils"/>
    </source>
</evidence>
<dbReference type="InterPro" id="IPR019826">
    <property type="entry name" value="Carboxylesterase_B_AS"/>
</dbReference>
<dbReference type="InterPro" id="IPR038441">
    <property type="entry name" value="THAP_Znf_sf"/>
</dbReference>
<reference evidence="14 15" key="1">
    <citation type="submission" date="2021-06" db="EMBL/GenBank/DDBJ databases">
        <title>A haploid diamondback moth (Plutella xylostella L.) genome assembly resolves 31 chromosomes and identifies a diamide resistance mutation.</title>
        <authorList>
            <person name="Ward C.M."/>
            <person name="Perry K.D."/>
            <person name="Baker G."/>
            <person name="Powis K."/>
            <person name="Heckel D.G."/>
            <person name="Baxter S.W."/>
        </authorList>
    </citation>
    <scope>NUCLEOTIDE SEQUENCE [LARGE SCALE GENOMIC DNA]</scope>
    <source>
        <strain evidence="14 15">LV</strain>
        <tissue evidence="14">Single pupa</tissue>
    </source>
</reference>